<dbReference type="Pfam" id="PF13581">
    <property type="entry name" value="HATPase_c_2"/>
    <property type="match status" value="1"/>
</dbReference>
<evidence type="ECO:0000259" key="6">
    <source>
        <dbReference type="Pfam" id="PF13581"/>
    </source>
</evidence>
<keyword evidence="4" id="KW-0472">Membrane</keyword>
<feature type="domain" description="Phage shock protein PspC N-terminal" evidence="5">
    <location>
        <begin position="45"/>
        <end position="100"/>
    </location>
</feature>
<evidence type="ECO:0000256" key="1">
    <source>
        <dbReference type="ARBA" id="ARBA00022679"/>
    </source>
</evidence>
<evidence type="ECO:0000313" key="8">
    <source>
        <dbReference type="Proteomes" id="UP001596512"/>
    </source>
</evidence>
<organism evidence="7 8">
    <name type="scientific">Actinokineospora soli</name>
    <dbReference type="NCBI Taxonomy" id="1048753"/>
    <lineage>
        <taxon>Bacteria</taxon>
        <taxon>Bacillati</taxon>
        <taxon>Actinomycetota</taxon>
        <taxon>Actinomycetes</taxon>
        <taxon>Pseudonocardiales</taxon>
        <taxon>Pseudonocardiaceae</taxon>
        <taxon>Actinokineospora</taxon>
    </lineage>
</organism>
<comment type="caution">
    <text evidence="7">The sequence shown here is derived from an EMBL/GenBank/DDBJ whole genome shotgun (WGS) entry which is preliminary data.</text>
</comment>
<feature type="transmembrane region" description="Helical" evidence="4">
    <location>
        <begin position="142"/>
        <end position="161"/>
    </location>
</feature>
<dbReference type="InterPro" id="IPR050482">
    <property type="entry name" value="Sensor_HK_TwoCompSys"/>
</dbReference>
<dbReference type="PANTHER" id="PTHR24421">
    <property type="entry name" value="NITRATE/NITRITE SENSOR PROTEIN NARX-RELATED"/>
    <property type="match status" value="1"/>
</dbReference>
<dbReference type="Gene3D" id="3.30.565.10">
    <property type="entry name" value="Histidine kinase-like ATPase, C-terminal domain"/>
    <property type="match status" value="1"/>
</dbReference>
<reference evidence="8" key="1">
    <citation type="journal article" date="2019" name="Int. J. Syst. Evol. Microbiol.">
        <title>The Global Catalogue of Microorganisms (GCM) 10K type strain sequencing project: providing services to taxonomists for standard genome sequencing and annotation.</title>
        <authorList>
            <consortium name="The Broad Institute Genomics Platform"/>
            <consortium name="The Broad Institute Genome Sequencing Center for Infectious Disease"/>
            <person name="Wu L."/>
            <person name="Ma J."/>
        </authorList>
    </citation>
    <scope>NUCLEOTIDE SEQUENCE [LARGE SCALE GENOMIC DNA]</scope>
    <source>
        <strain evidence="8">JCM 17695</strain>
    </source>
</reference>
<feature type="transmembrane region" description="Helical" evidence="4">
    <location>
        <begin position="71"/>
        <end position="97"/>
    </location>
</feature>
<dbReference type="EMBL" id="JBHTEY010000004">
    <property type="protein sequence ID" value="MFC7617851.1"/>
    <property type="molecule type" value="Genomic_DNA"/>
</dbReference>
<accession>A0ABW2TWJ6</accession>
<dbReference type="Proteomes" id="UP001596512">
    <property type="component" value="Unassembled WGS sequence"/>
</dbReference>
<proteinExistence type="predicted"/>
<keyword evidence="4" id="KW-0812">Transmembrane</keyword>
<keyword evidence="1" id="KW-0808">Transferase</keyword>
<feature type="transmembrane region" description="Helical" evidence="4">
    <location>
        <begin position="213"/>
        <end position="232"/>
    </location>
</feature>
<feature type="transmembrane region" description="Helical" evidence="4">
    <location>
        <begin position="181"/>
        <end position="201"/>
    </location>
</feature>
<evidence type="ECO:0000256" key="4">
    <source>
        <dbReference type="SAM" id="Phobius"/>
    </source>
</evidence>
<protein>
    <submittedName>
        <fullName evidence="7">PspC domain-containing protein</fullName>
    </submittedName>
</protein>
<name>A0ABW2TWJ6_9PSEU</name>
<keyword evidence="8" id="KW-1185">Reference proteome</keyword>
<dbReference type="CDD" id="cd16917">
    <property type="entry name" value="HATPase_UhpB-NarQ-NarX-like"/>
    <property type="match status" value="1"/>
</dbReference>
<dbReference type="InterPro" id="IPR007168">
    <property type="entry name" value="Phageshock_PspC_N"/>
</dbReference>
<evidence type="ECO:0000256" key="3">
    <source>
        <dbReference type="ARBA" id="ARBA00023012"/>
    </source>
</evidence>
<dbReference type="Pfam" id="PF04024">
    <property type="entry name" value="PspC"/>
    <property type="match status" value="1"/>
</dbReference>
<dbReference type="PANTHER" id="PTHR24421:SF61">
    <property type="entry name" value="OXYGEN SENSOR HISTIDINE KINASE NREB"/>
    <property type="match status" value="1"/>
</dbReference>
<dbReference type="SUPFAM" id="SSF55874">
    <property type="entry name" value="ATPase domain of HSP90 chaperone/DNA topoisomerase II/histidine kinase"/>
    <property type="match status" value="1"/>
</dbReference>
<feature type="transmembrane region" description="Helical" evidence="4">
    <location>
        <begin position="118"/>
        <end position="136"/>
    </location>
</feature>
<sequence>MSGSFPDVVAVRACEHACVQTATTEPEAEIDRSAPTSVALPGEVRLQRRRTGRALAGVAGGLSDHLGMPVLWVRIAFAVSAALGGAGVLAYGLFWIFAPQQPVDAPTREVSGRERQQAMGLLALGLGLTIGAWALSSAVNGWVAGGIGVTLVGAALVWREADQSTRRRAKGAVLGGGGPAAVIRVLSGAALVAAGIAIFLLTSMGLDQVQFTLLAVVAALVGVALLTVPWWLRLVRDLGEERRARIRTEERAEIAAHLHDSVLQTLALIQKQAESPREVLRLARGQERQLRTWLYSPSGYGKVVEATESLSDVLARVAGEVEDTFAISVQSVVVGDCVLDGDGLQAVVAAAREAMVNAAKHAGVGEVSVYAEVEPDQITVFVRDRGKGFDPDTVPDDRHGLADSIHGRMERNGGRVRLRTTPGEGTEVELQMPRAKVGA</sequence>
<evidence type="ECO:0000313" key="7">
    <source>
        <dbReference type="EMBL" id="MFC7617851.1"/>
    </source>
</evidence>
<feature type="domain" description="Histidine kinase/HSP90-like ATPase" evidence="6">
    <location>
        <begin position="338"/>
        <end position="401"/>
    </location>
</feature>
<dbReference type="InterPro" id="IPR003594">
    <property type="entry name" value="HATPase_dom"/>
</dbReference>
<dbReference type="InterPro" id="IPR036890">
    <property type="entry name" value="HATPase_C_sf"/>
</dbReference>
<evidence type="ECO:0000256" key="2">
    <source>
        <dbReference type="ARBA" id="ARBA00022777"/>
    </source>
</evidence>
<keyword evidence="3" id="KW-0902">Two-component regulatory system</keyword>
<evidence type="ECO:0000259" key="5">
    <source>
        <dbReference type="Pfam" id="PF04024"/>
    </source>
</evidence>
<gene>
    <name evidence="7" type="ORF">ACFQV2_35025</name>
</gene>
<keyword evidence="2" id="KW-0418">Kinase</keyword>
<keyword evidence="4" id="KW-1133">Transmembrane helix</keyword>